<keyword evidence="2" id="KW-1185">Reference proteome</keyword>
<accession>A0ABQ7XFB7</accession>
<dbReference type="EMBL" id="JAGKQM010000340">
    <property type="protein sequence ID" value="KAH0854629.1"/>
    <property type="molecule type" value="Genomic_DNA"/>
</dbReference>
<reference evidence="1 2" key="1">
    <citation type="submission" date="2021-05" db="EMBL/GenBank/DDBJ databases">
        <title>Genome Assembly of Synthetic Allotetraploid Brassica napus Reveals Homoeologous Exchanges between Subgenomes.</title>
        <authorList>
            <person name="Davis J.T."/>
        </authorList>
    </citation>
    <scope>NUCLEOTIDE SEQUENCE [LARGE SCALE GENOMIC DNA]</scope>
    <source>
        <strain evidence="2">cv. Da-Ae</strain>
        <tissue evidence="1">Seedling</tissue>
    </source>
</reference>
<evidence type="ECO:0000313" key="2">
    <source>
        <dbReference type="Proteomes" id="UP000824890"/>
    </source>
</evidence>
<comment type="caution">
    <text evidence="1">The sequence shown here is derived from an EMBL/GenBank/DDBJ whole genome shotgun (WGS) entry which is preliminary data.</text>
</comment>
<dbReference type="Proteomes" id="UP000824890">
    <property type="component" value="Unassembled WGS sequence"/>
</dbReference>
<protein>
    <submittedName>
        <fullName evidence="1">Uncharacterized protein</fullName>
    </submittedName>
</protein>
<name>A0ABQ7XFB7_BRANA</name>
<organism evidence="1 2">
    <name type="scientific">Brassica napus</name>
    <name type="common">Rape</name>
    <dbReference type="NCBI Taxonomy" id="3708"/>
    <lineage>
        <taxon>Eukaryota</taxon>
        <taxon>Viridiplantae</taxon>
        <taxon>Streptophyta</taxon>
        <taxon>Embryophyta</taxon>
        <taxon>Tracheophyta</taxon>
        <taxon>Spermatophyta</taxon>
        <taxon>Magnoliopsida</taxon>
        <taxon>eudicotyledons</taxon>
        <taxon>Gunneridae</taxon>
        <taxon>Pentapetalae</taxon>
        <taxon>rosids</taxon>
        <taxon>malvids</taxon>
        <taxon>Brassicales</taxon>
        <taxon>Brassicaceae</taxon>
        <taxon>Brassiceae</taxon>
        <taxon>Brassica</taxon>
    </lineage>
</organism>
<gene>
    <name evidence="1" type="ORF">HID58_057829</name>
</gene>
<sequence>MLEIINGPSIAMYCRLLWRRRYSCLPSLGMTRTGELVYSWNSAFGSTIERNTVKRVYIQGLGGLKHPSFCRHHCRLCGEFE</sequence>
<proteinExistence type="predicted"/>
<evidence type="ECO:0000313" key="1">
    <source>
        <dbReference type="EMBL" id="KAH0854629.1"/>
    </source>
</evidence>